<feature type="chain" id="PRO_5007126941" evidence="1">
    <location>
        <begin position="23"/>
        <end position="168"/>
    </location>
</feature>
<evidence type="ECO:0000256" key="1">
    <source>
        <dbReference type="SAM" id="SignalP"/>
    </source>
</evidence>
<reference evidence="2 3" key="1">
    <citation type="submission" date="2015-11" db="EMBL/GenBank/DDBJ databases">
        <title>Expanding the genomic diversity of Burkholderia species for the development of highly accurate diagnostics.</title>
        <authorList>
            <person name="Sahl J."/>
            <person name="Keim P."/>
            <person name="Wagner D."/>
        </authorList>
    </citation>
    <scope>NUCLEOTIDE SEQUENCE [LARGE SCALE GENOMIC DNA]</scope>
    <source>
        <strain evidence="2 3">MSMB2087WGS</strain>
    </source>
</reference>
<evidence type="ECO:0000313" key="3">
    <source>
        <dbReference type="Proteomes" id="UP000060630"/>
    </source>
</evidence>
<dbReference type="Proteomes" id="UP000060630">
    <property type="component" value="Unassembled WGS sequence"/>
</dbReference>
<gene>
    <name evidence="2" type="ORF">WL29_20985</name>
</gene>
<evidence type="ECO:0000313" key="2">
    <source>
        <dbReference type="EMBL" id="KWA83843.1"/>
    </source>
</evidence>
<organism evidence="2 3">
    <name type="scientific">Burkholderia ubonensis</name>
    <dbReference type="NCBI Taxonomy" id="101571"/>
    <lineage>
        <taxon>Bacteria</taxon>
        <taxon>Pseudomonadati</taxon>
        <taxon>Pseudomonadota</taxon>
        <taxon>Betaproteobacteria</taxon>
        <taxon>Burkholderiales</taxon>
        <taxon>Burkholderiaceae</taxon>
        <taxon>Burkholderia</taxon>
        <taxon>Burkholderia cepacia complex</taxon>
    </lineage>
</organism>
<comment type="caution">
    <text evidence="2">The sequence shown here is derived from an EMBL/GenBank/DDBJ whole genome shotgun (WGS) entry which is preliminary data.</text>
</comment>
<dbReference type="EMBL" id="LPHD01000049">
    <property type="protein sequence ID" value="KWA83843.1"/>
    <property type="molecule type" value="Genomic_DNA"/>
</dbReference>
<accession>A0A106QCN0</accession>
<name>A0A106QCN0_9BURK</name>
<proteinExistence type="predicted"/>
<protein>
    <submittedName>
        <fullName evidence="2">Uncharacterized protein</fullName>
    </submittedName>
</protein>
<feature type="signal peptide" evidence="1">
    <location>
        <begin position="1"/>
        <end position="22"/>
    </location>
</feature>
<dbReference type="AlphaFoldDB" id="A0A106QCN0"/>
<sequence length="168" mass="17943">MKFSLSKLTVAVLASVSLNAFAAPAETGMPPKVFNDVGVTMQSRICGELMAGLALGGVQALKMQFPTGKVPAAQRKPVYDTGAQSVVLLAMSGSLKLEERLKAGEIADAIEKMEPQAHVDTARFCQRRVEAWIRAGEVKTDLITQAYAQAQLLMDNAFATNGNGDDEQ</sequence>
<keyword evidence="1" id="KW-0732">Signal</keyword>